<comment type="caution">
    <text evidence="2">The sequence shown here is derived from an EMBL/GenBank/DDBJ whole genome shotgun (WGS) entry which is preliminary data.</text>
</comment>
<accession>A0A7W9YA86</accession>
<sequence>MAEARVWVGYKVQTAVDVETHLIVTHEVTNIGNDRSQLAPMAKAAMEVLKVDKLDAIADRGYFNGAKLLSCHEGGIKATVPRPETSNNRKKGMFVKADFVYDGATDTYVCPAGKALAYRYTRGGRTDASAILAHGLSVMPPQGTMHIAQGTADHTLGARASDRSYLFPNGRQSEPHANPAMHGRASVRNHQGLDGRNSFPDAQTEERENGNGAARAGLQRQTDDQYDWRKSAHQSHSRLKWGLNALLAPKAAELNHRDYLRRLPAFDRRNIEPIPPAQARLRIATGCAGFHTASALG</sequence>
<protein>
    <recommendedName>
        <fullName evidence="4">Transposase IS4-like domain-containing protein</fullName>
    </recommendedName>
</protein>
<keyword evidence="3" id="KW-1185">Reference proteome</keyword>
<dbReference type="Proteomes" id="UP000547879">
    <property type="component" value="Unassembled WGS sequence"/>
</dbReference>
<evidence type="ECO:0008006" key="4">
    <source>
        <dbReference type="Google" id="ProtNLM"/>
    </source>
</evidence>
<evidence type="ECO:0000313" key="3">
    <source>
        <dbReference type="Proteomes" id="UP000547879"/>
    </source>
</evidence>
<dbReference type="EMBL" id="JACHEG010000006">
    <property type="protein sequence ID" value="MBB6164722.1"/>
    <property type="molecule type" value="Genomic_DNA"/>
</dbReference>
<dbReference type="AlphaFoldDB" id="A0A7W9YA86"/>
<reference evidence="2 3" key="1">
    <citation type="submission" date="2020-08" db="EMBL/GenBank/DDBJ databases">
        <title>Genomic Encyclopedia of Type Strains, Phase IV (KMG-IV): sequencing the most valuable type-strain genomes for metagenomic binning, comparative biology and taxonomic classification.</title>
        <authorList>
            <person name="Goeker M."/>
        </authorList>
    </citation>
    <scope>NUCLEOTIDE SEQUENCE [LARGE SCALE GENOMIC DNA]</scope>
    <source>
        <strain evidence="2 3">DSM 100734</strain>
    </source>
</reference>
<gene>
    <name evidence="2" type="ORF">HNQ72_004567</name>
</gene>
<evidence type="ECO:0000256" key="1">
    <source>
        <dbReference type="SAM" id="MobiDB-lite"/>
    </source>
</evidence>
<feature type="region of interest" description="Disordered" evidence="1">
    <location>
        <begin position="188"/>
        <end position="226"/>
    </location>
</feature>
<name>A0A7W9YA86_9HYPH</name>
<proteinExistence type="predicted"/>
<organism evidence="2 3">
    <name type="scientific">Rhizobium wenxiniae</name>
    <dbReference type="NCBI Taxonomy" id="1737357"/>
    <lineage>
        <taxon>Bacteria</taxon>
        <taxon>Pseudomonadati</taxon>
        <taxon>Pseudomonadota</taxon>
        <taxon>Alphaproteobacteria</taxon>
        <taxon>Hyphomicrobiales</taxon>
        <taxon>Rhizobiaceae</taxon>
        <taxon>Rhizobium/Agrobacterium group</taxon>
        <taxon>Rhizobium</taxon>
    </lineage>
</organism>
<evidence type="ECO:0000313" key="2">
    <source>
        <dbReference type="EMBL" id="MBB6164722.1"/>
    </source>
</evidence>
<dbReference type="PANTHER" id="PTHR33408">
    <property type="entry name" value="TRANSPOSASE"/>
    <property type="match status" value="1"/>
</dbReference>